<name>A0A6A5WW31_9PLEO</name>
<feature type="region of interest" description="Disordered" evidence="2">
    <location>
        <begin position="14"/>
        <end position="35"/>
    </location>
</feature>
<dbReference type="Proteomes" id="UP000799779">
    <property type="component" value="Unassembled WGS sequence"/>
</dbReference>
<evidence type="ECO:0000313" key="4">
    <source>
        <dbReference type="Proteomes" id="UP000799779"/>
    </source>
</evidence>
<feature type="compositionally biased region" description="Basic and acidic residues" evidence="2">
    <location>
        <begin position="14"/>
        <end position="24"/>
    </location>
</feature>
<dbReference type="EMBL" id="ML977567">
    <property type="protein sequence ID" value="KAF2004351.1"/>
    <property type="molecule type" value="Genomic_DNA"/>
</dbReference>
<feature type="coiled-coil region" evidence="1">
    <location>
        <begin position="122"/>
        <end position="149"/>
    </location>
</feature>
<gene>
    <name evidence="3" type="ORF">P154DRAFT_616917</name>
</gene>
<proteinExistence type="predicted"/>
<reference evidence="3" key="1">
    <citation type="journal article" date="2020" name="Stud. Mycol.">
        <title>101 Dothideomycetes genomes: a test case for predicting lifestyles and emergence of pathogens.</title>
        <authorList>
            <person name="Haridas S."/>
            <person name="Albert R."/>
            <person name="Binder M."/>
            <person name="Bloem J."/>
            <person name="Labutti K."/>
            <person name="Salamov A."/>
            <person name="Andreopoulos B."/>
            <person name="Baker S."/>
            <person name="Barry K."/>
            <person name="Bills G."/>
            <person name="Bluhm B."/>
            <person name="Cannon C."/>
            <person name="Castanera R."/>
            <person name="Culley D."/>
            <person name="Daum C."/>
            <person name="Ezra D."/>
            <person name="Gonzalez J."/>
            <person name="Henrissat B."/>
            <person name="Kuo A."/>
            <person name="Liang C."/>
            <person name="Lipzen A."/>
            <person name="Lutzoni F."/>
            <person name="Magnuson J."/>
            <person name="Mondo S."/>
            <person name="Nolan M."/>
            <person name="Ohm R."/>
            <person name="Pangilinan J."/>
            <person name="Park H.-J."/>
            <person name="Ramirez L."/>
            <person name="Alfaro M."/>
            <person name="Sun H."/>
            <person name="Tritt A."/>
            <person name="Yoshinaga Y."/>
            <person name="Zwiers L.-H."/>
            <person name="Turgeon B."/>
            <person name="Goodwin S."/>
            <person name="Spatafora J."/>
            <person name="Crous P."/>
            <person name="Grigoriev I."/>
        </authorList>
    </citation>
    <scope>NUCLEOTIDE SEQUENCE</scope>
    <source>
        <strain evidence="3">CBS 123094</strain>
    </source>
</reference>
<keyword evidence="1" id="KW-0175">Coiled coil</keyword>
<dbReference type="AlphaFoldDB" id="A0A6A5WW31"/>
<accession>A0A6A5WW31</accession>
<protein>
    <submittedName>
        <fullName evidence="3">Uncharacterized protein</fullName>
    </submittedName>
</protein>
<evidence type="ECO:0000256" key="1">
    <source>
        <dbReference type="SAM" id="Coils"/>
    </source>
</evidence>
<keyword evidence="4" id="KW-1185">Reference proteome</keyword>
<organism evidence="3 4">
    <name type="scientific">Amniculicola lignicola CBS 123094</name>
    <dbReference type="NCBI Taxonomy" id="1392246"/>
    <lineage>
        <taxon>Eukaryota</taxon>
        <taxon>Fungi</taxon>
        <taxon>Dikarya</taxon>
        <taxon>Ascomycota</taxon>
        <taxon>Pezizomycotina</taxon>
        <taxon>Dothideomycetes</taxon>
        <taxon>Pleosporomycetidae</taxon>
        <taxon>Pleosporales</taxon>
        <taxon>Amniculicolaceae</taxon>
        <taxon>Amniculicola</taxon>
    </lineage>
</organism>
<sequence>MWQLANKKYNELKEMGSRPSREIDPNPGPCPPSKSYIDKGYHVRDHWGREVGRLRDETARWLDFRWHQFKMRESLVTFMKYKQAVHRYRQKKRISWAVELQLDRQTKLDEWGEYYLYELQKRDPLDKELEQANQELKLAKDRTRQTERNGPAEGFAKRCLKAQKPDTFEQLNGAERTQEQQHDVNTRLEQLDALLEWITGQAAKIATEYAHATDSGRDVLKGWEKYYAYMRERLQVKQDQEDEWWRRGWTKGRTETEEKRDDLLYPKERVRPIKALLAWIEREFPKIAAQYGIRKQRNGKSAQERPPLSQLQPSKGKLKNLFYLRSPYVGVNEYPNEHT</sequence>
<dbReference type="OrthoDB" id="3793429at2759"/>
<evidence type="ECO:0000256" key="2">
    <source>
        <dbReference type="SAM" id="MobiDB-lite"/>
    </source>
</evidence>
<evidence type="ECO:0000313" key="3">
    <source>
        <dbReference type="EMBL" id="KAF2004351.1"/>
    </source>
</evidence>